<reference evidence="2 3" key="1">
    <citation type="submission" date="2021-04" db="EMBL/GenBank/DDBJ databases">
        <title>Nocardia tengchongensis.</title>
        <authorList>
            <person name="Zhuang k."/>
            <person name="Ran Y."/>
            <person name="Li W."/>
        </authorList>
    </citation>
    <scope>NUCLEOTIDE SEQUENCE [LARGE SCALE GENOMIC DNA]</scope>
    <source>
        <strain evidence="2 3">CFH S0057</strain>
    </source>
</reference>
<feature type="region of interest" description="Disordered" evidence="1">
    <location>
        <begin position="1"/>
        <end position="20"/>
    </location>
</feature>
<sequence>MFVSDLEVLGEDTDDMTDPERRAAEHELFELVRKPGFEGPGWNLLADSLVRHALAVLGPWVRSGWIFAVAERNRMPLRPTEQERLLVETRFAEDFVQDTITRALERFRRGAHDGDGWDADGAASLGGYFLGACVAAFVEQFRRSRRGGDLYRHPSTTPVSVVTEDGPDLNEVLAATEDVADSAVSRLAFRSRLTGLGERDRALVWGKAMGFTGREIQQLFDFATVTAVEQRWAELRYDHGWMTGLDAEEAAE</sequence>
<protein>
    <submittedName>
        <fullName evidence="2">Sigma-70 family RNA polymerase sigma factor</fullName>
    </submittedName>
</protein>
<proteinExistence type="predicted"/>
<name>A0ABX8CI41_9NOCA</name>
<gene>
    <name evidence="2" type="ORF">KHQ06_24940</name>
</gene>
<dbReference type="Proteomes" id="UP000683310">
    <property type="component" value="Chromosome"/>
</dbReference>
<evidence type="ECO:0000313" key="3">
    <source>
        <dbReference type="Proteomes" id="UP000683310"/>
    </source>
</evidence>
<dbReference type="EMBL" id="CP074371">
    <property type="protein sequence ID" value="QVI19603.1"/>
    <property type="molecule type" value="Genomic_DNA"/>
</dbReference>
<evidence type="ECO:0000313" key="2">
    <source>
        <dbReference type="EMBL" id="QVI19603.1"/>
    </source>
</evidence>
<accession>A0ABX8CI41</accession>
<evidence type="ECO:0000256" key="1">
    <source>
        <dbReference type="SAM" id="MobiDB-lite"/>
    </source>
</evidence>
<keyword evidence="3" id="KW-1185">Reference proteome</keyword>
<organism evidence="2 3">
    <name type="scientific">Nocardia tengchongensis</name>
    <dbReference type="NCBI Taxonomy" id="2055889"/>
    <lineage>
        <taxon>Bacteria</taxon>
        <taxon>Bacillati</taxon>
        <taxon>Actinomycetota</taxon>
        <taxon>Actinomycetes</taxon>
        <taxon>Mycobacteriales</taxon>
        <taxon>Nocardiaceae</taxon>
        <taxon>Nocardia</taxon>
    </lineage>
</organism>
<feature type="compositionally biased region" description="Acidic residues" evidence="1">
    <location>
        <begin position="8"/>
        <end position="17"/>
    </location>
</feature>